<proteinExistence type="predicted"/>
<reference evidence="2" key="2">
    <citation type="submission" date="2021-08" db="EMBL/GenBank/DDBJ databases">
        <authorList>
            <person name="Dalcin Martins P."/>
        </authorList>
    </citation>
    <scope>NUCLEOTIDE SEQUENCE</scope>
    <source>
        <strain evidence="2">MAG_39</strain>
    </source>
</reference>
<accession>A0A953LZQ6</accession>
<comment type="caution">
    <text evidence="2">The sequence shown here is derived from an EMBL/GenBank/DDBJ whole genome shotgun (WGS) entry which is preliminary data.</text>
</comment>
<name>A0A953LZQ6_9BACT</name>
<sequence length="108" mass="12311">MTIFDVVRNAVLAGFGAREKVKEFVDDLVKKGELSESQGAKLIKEWSERVDKGTSDWSRNISDMISKTMEKMNIPTRDDIEKLNRKIQTLSARVKKLEGAHEAEETEQ</sequence>
<dbReference type="PANTHER" id="PTHR38664">
    <property type="entry name" value="SLR0058 PROTEIN"/>
    <property type="match status" value="1"/>
</dbReference>
<keyword evidence="1" id="KW-0175">Coiled coil</keyword>
<dbReference type="Proteomes" id="UP000705867">
    <property type="component" value="Unassembled WGS sequence"/>
</dbReference>
<gene>
    <name evidence="2" type="ORF">K8I29_06750</name>
</gene>
<dbReference type="AlphaFoldDB" id="A0A953LZQ6"/>
<dbReference type="PANTHER" id="PTHR38664:SF1">
    <property type="entry name" value="SLR0058 PROTEIN"/>
    <property type="match status" value="1"/>
</dbReference>
<dbReference type="Pfam" id="PF05597">
    <property type="entry name" value="Phasin"/>
    <property type="match status" value="1"/>
</dbReference>
<evidence type="ECO:0000313" key="3">
    <source>
        <dbReference type="Proteomes" id="UP000705867"/>
    </source>
</evidence>
<dbReference type="InterPro" id="IPR008769">
    <property type="entry name" value="PhaF_PhaI"/>
</dbReference>
<protein>
    <submittedName>
        <fullName evidence="2">Phasin family protein</fullName>
    </submittedName>
</protein>
<evidence type="ECO:0000313" key="2">
    <source>
        <dbReference type="EMBL" id="MBZ0155899.1"/>
    </source>
</evidence>
<evidence type="ECO:0000256" key="1">
    <source>
        <dbReference type="SAM" id="Coils"/>
    </source>
</evidence>
<feature type="coiled-coil region" evidence="1">
    <location>
        <begin position="80"/>
        <end position="107"/>
    </location>
</feature>
<reference evidence="2" key="1">
    <citation type="journal article" date="2021" name="bioRxiv">
        <title>Unraveling nitrogen, sulfur and carbon metabolic pathways and microbial community transcriptional responses to substrate deprivation and toxicity stresses in a bioreactor mimicking anoxic brackish coastal sediment conditions.</title>
        <authorList>
            <person name="Martins P.D."/>
            <person name="Echeveste M.J."/>
            <person name="Arshad A."/>
            <person name="Kurth J."/>
            <person name="Ouboter H."/>
            <person name="Jetten M.S.M."/>
            <person name="Welte C.U."/>
        </authorList>
    </citation>
    <scope>NUCLEOTIDE SEQUENCE</scope>
    <source>
        <strain evidence="2">MAG_39</strain>
    </source>
</reference>
<organism evidence="2 3">
    <name type="scientific">Candidatus Nitrobium versatile</name>
    <dbReference type="NCBI Taxonomy" id="2884831"/>
    <lineage>
        <taxon>Bacteria</taxon>
        <taxon>Pseudomonadati</taxon>
        <taxon>Nitrospirota</taxon>
        <taxon>Nitrospiria</taxon>
        <taxon>Nitrospirales</taxon>
        <taxon>Nitrospiraceae</taxon>
        <taxon>Candidatus Nitrobium</taxon>
    </lineage>
</organism>
<dbReference type="EMBL" id="JAIOIV010000053">
    <property type="protein sequence ID" value="MBZ0155899.1"/>
    <property type="molecule type" value="Genomic_DNA"/>
</dbReference>